<dbReference type="PaxDb" id="55529-EKX50511"/>
<feature type="compositionally biased region" description="Low complexity" evidence="2">
    <location>
        <begin position="99"/>
        <end position="117"/>
    </location>
</feature>
<evidence type="ECO:0000313" key="5">
    <source>
        <dbReference type="EnsemblProtists" id="EKX50511"/>
    </source>
</evidence>
<feature type="compositionally biased region" description="Basic and acidic residues" evidence="2">
    <location>
        <begin position="146"/>
        <end position="177"/>
    </location>
</feature>
<feature type="region of interest" description="Disordered" evidence="2">
    <location>
        <begin position="84"/>
        <end position="124"/>
    </location>
</feature>
<reference evidence="6" key="2">
    <citation type="submission" date="2012-11" db="EMBL/GenBank/DDBJ databases">
        <authorList>
            <person name="Kuo A."/>
            <person name="Curtis B.A."/>
            <person name="Tanifuji G."/>
            <person name="Burki F."/>
            <person name="Gruber A."/>
            <person name="Irimia M."/>
            <person name="Maruyama S."/>
            <person name="Arias M.C."/>
            <person name="Ball S.G."/>
            <person name="Gile G.H."/>
            <person name="Hirakawa Y."/>
            <person name="Hopkins J.F."/>
            <person name="Rensing S.A."/>
            <person name="Schmutz J."/>
            <person name="Symeonidi A."/>
            <person name="Elias M."/>
            <person name="Eveleigh R.J."/>
            <person name="Herman E.K."/>
            <person name="Klute M.J."/>
            <person name="Nakayama T."/>
            <person name="Obornik M."/>
            <person name="Reyes-Prieto A."/>
            <person name="Armbrust E.V."/>
            <person name="Aves S.J."/>
            <person name="Beiko R.G."/>
            <person name="Coutinho P."/>
            <person name="Dacks J.B."/>
            <person name="Durnford D.G."/>
            <person name="Fast N.M."/>
            <person name="Green B.R."/>
            <person name="Grisdale C."/>
            <person name="Hempe F."/>
            <person name="Henrissat B."/>
            <person name="Hoppner M.P."/>
            <person name="Ishida K.-I."/>
            <person name="Kim E."/>
            <person name="Koreny L."/>
            <person name="Kroth P.G."/>
            <person name="Liu Y."/>
            <person name="Malik S.-B."/>
            <person name="Maier U.G."/>
            <person name="McRose D."/>
            <person name="Mock T."/>
            <person name="Neilson J.A."/>
            <person name="Onodera N.T."/>
            <person name="Poole A.M."/>
            <person name="Pritham E.J."/>
            <person name="Richards T.A."/>
            <person name="Rocap G."/>
            <person name="Roy S.W."/>
            <person name="Sarai C."/>
            <person name="Schaack S."/>
            <person name="Shirato S."/>
            <person name="Slamovits C.H."/>
            <person name="Spencer D.F."/>
            <person name="Suzuki S."/>
            <person name="Worden A.Z."/>
            <person name="Zauner S."/>
            <person name="Barry K."/>
            <person name="Bell C."/>
            <person name="Bharti A.K."/>
            <person name="Crow J.A."/>
            <person name="Grimwood J."/>
            <person name="Kramer R."/>
            <person name="Lindquist E."/>
            <person name="Lucas S."/>
            <person name="Salamov A."/>
            <person name="McFadden G.I."/>
            <person name="Lane C.E."/>
            <person name="Keeling P.J."/>
            <person name="Gray M.W."/>
            <person name="Grigoriev I.V."/>
            <person name="Archibald J.M."/>
        </authorList>
    </citation>
    <scope>NUCLEOTIDE SEQUENCE</scope>
    <source>
        <strain evidence="6">CCMP2712</strain>
    </source>
</reference>
<keyword evidence="6" id="KW-1185">Reference proteome</keyword>
<evidence type="ECO:0000313" key="6">
    <source>
        <dbReference type="Proteomes" id="UP000011087"/>
    </source>
</evidence>
<keyword evidence="3" id="KW-0732">Signal</keyword>
<accession>L1JPJ3</accession>
<feature type="compositionally biased region" description="Basic and acidic residues" evidence="2">
    <location>
        <begin position="286"/>
        <end position="304"/>
    </location>
</feature>
<feature type="compositionally biased region" description="Basic and acidic residues" evidence="2">
    <location>
        <begin position="404"/>
        <end position="431"/>
    </location>
</feature>
<sequence length="458" mass="51135">MFAIFVLVMVWSPSEKASQPRVMLVQPKQAQFVQTHHNPPAHVPASNVFSHPAAGSNSAEEKMVHNAENRLENLEENFKRNAEQEGYPQDYSSQGLGEQAQQADSQSDVVDDGAAVQRPVESEEDIKARLEKKQLMAEGMTEDEAEAKIHLEKLKEQERVEQAKMAEADSDLRKEDAQQQSFTAMNDREAPGQSADGQRSDGQRSDGQHAATDRLEGLQKQSSGKTEEEMHAESHLKKMEEGEERKSRASQSMSHQDEDRQDEAEQEAPRPLRKEVSRQEVAGQEVARKEALDAPRKEASRPEEAQQLAPRHLRKEVSRQEEAGKEVGRQEVSASSASLNKKESDEPHAKLLERSSVLHRHSEEGGKSHDSAKSFEEKFSSVRAIKVVEAQLNLFPQIQSSIEKSKSADEKLVERQAAHEQPKEKSSEQDKVTILPRKVIEKDEDEGVGAEKGRGTGG</sequence>
<evidence type="ECO:0000256" key="1">
    <source>
        <dbReference type="SAM" id="Coils"/>
    </source>
</evidence>
<feature type="compositionally biased region" description="Basic and acidic residues" evidence="2">
    <location>
        <begin position="225"/>
        <end position="247"/>
    </location>
</feature>
<feature type="compositionally biased region" description="Basic and acidic residues" evidence="2">
    <location>
        <begin position="198"/>
        <end position="217"/>
    </location>
</feature>
<gene>
    <name evidence="4" type="ORF">GUITHDRAFT_135166</name>
</gene>
<dbReference type="HOGENOM" id="CLU_597800_0_0_1"/>
<feature type="region of interest" description="Disordered" evidence="2">
    <location>
        <begin position="137"/>
        <end position="375"/>
    </location>
</feature>
<dbReference type="OMA" id="PHENLEI"/>
<organism evidence="4">
    <name type="scientific">Guillardia theta (strain CCMP2712)</name>
    <name type="common">Cryptophyte</name>
    <dbReference type="NCBI Taxonomy" id="905079"/>
    <lineage>
        <taxon>Eukaryota</taxon>
        <taxon>Cryptophyceae</taxon>
        <taxon>Pyrenomonadales</taxon>
        <taxon>Geminigeraceae</taxon>
        <taxon>Guillardia</taxon>
    </lineage>
</organism>
<dbReference type="KEGG" id="gtt:GUITHDRAFT_135166"/>
<reference evidence="5" key="3">
    <citation type="submission" date="2015-06" db="UniProtKB">
        <authorList>
            <consortium name="EnsemblProtists"/>
        </authorList>
    </citation>
    <scope>IDENTIFICATION</scope>
</reference>
<evidence type="ECO:0000256" key="2">
    <source>
        <dbReference type="SAM" id="MobiDB-lite"/>
    </source>
</evidence>
<evidence type="ECO:0000313" key="4">
    <source>
        <dbReference type="EMBL" id="EKX50511.1"/>
    </source>
</evidence>
<dbReference type="EnsemblProtists" id="EKX50511">
    <property type="protein sequence ID" value="EKX50511"/>
    <property type="gene ID" value="GUITHDRAFT_135166"/>
</dbReference>
<evidence type="ECO:0000256" key="3">
    <source>
        <dbReference type="SAM" id="SignalP"/>
    </source>
</evidence>
<feature type="compositionally biased region" description="Basic and acidic residues" evidence="2">
    <location>
        <begin position="360"/>
        <end position="375"/>
    </location>
</feature>
<feature type="compositionally biased region" description="Basic and acidic residues" evidence="2">
    <location>
        <begin position="267"/>
        <end position="278"/>
    </location>
</feature>
<reference evidence="4 6" key="1">
    <citation type="journal article" date="2012" name="Nature">
        <title>Algal genomes reveal evolutionary mosaicism and the fate of nucleomorphs.</title>
        <authorList>
            <consortium name="DOE Joint Genome Institute"/>
            <person name="Curtis B.A."/>
            <person name="Tanifuji G."/>
            <person name="Burki F."/>
            <person name="Gruber A."/>
            <person name="Irimia M."/>
            <person name="Maruyama S."/>
            <person name="Arias M.C."/>
            <person name="Ball S.G."/>
            <person name="Gile G.H."/>
            <person name="Hirakawa Y."/>
            <person name="Hopkins J.F."/>
            <person name="Kuo A."/>
            <person name="Rensing S.A."/>
            <person name="Schmutz J."/>
            <person name="Symeonidi A."/>
            <person name="Elias M."/>
            <person name="Eveleigh R.J."/>
            <person name="Herman E.K."/>
            <person name="Klute M.J."/>
            <person name="Nakayama T."/>
            <person name="Obornik M."/>
            <person name="Reyes-Prieto A."/>
            <person name="Armbrust E.V."/>
            <person name="Aves S.J."/>
            <person name="Beiko R.G."/>
            <person name="Coutinho P."/>
            <person name="Dacks J.B."/>
            <person name="Durnford D.G."/>
            <person name="Fast N.M."/>
            <person name="Green B.R."/>
            <person name="Grisdale C.J."/>
            <person name="Hempel F."/>
            <person name="Henrissat B."/>
            <person name="Hoppner M.P."/>
            <person name="Ishida K."/>
            <person name="Kim E."/>
            <person name="Koreny L."/>
            <person name="Kroth P.G."/>
            <person name="Liu Y."/>
            <person name="Malik S.B."/>
            <person name="Maier U.G."/>
            <person name="McRose D."/>
            <person name="Mock T."/>
            <person name="Neilson J.A."/>
            <person name="Onodera N.T."/>
            <person name="Poole A.M."/>
            <person name="Pritham E.J."/>
            <person name="Richards T.A."/>
            <person name="Rocap G."/>
            <person name="Roy S.W."/>
            <person name="Sarai C."/>
            <person name="Schaack S."/>
            <person name="Shirato S."/>
            <person name="Slamovits C.H."/>
            <person name="Spencer D.F."/>
            <person name="Suzuki S."/>
            <person name="Worden A.Z."/>
            <person name="Zauner S."/>
            <person name="Barry K."/>
            <person name="Bell C."/>
            <person name="Bharti A.K."/>
            <person name="Crow J.A."/>
            <person name="Grimwood J."/>
            <person name="Kramer R."/>
            <person name="Lindquist E."/>
            <person name="Lucas S."/>
            <person name="Salamov A."/>
            <person name="McFadden G.I."/>
            <person name="Lane C.E."/>
            <person name="Keeling P.J."/>
            <person name="Gray M.W."/>
            <person name="Grigoriev I.V."/>
            <person name="Archibald J.M."/>
        </authorList>
    </citation>
    <scope>NUCLEOTIDE SEQUENCE</scope>
    <source>
        <strain evidence="4 6">CCMP2712</strain>
    </source>
</reference>
<feature type="signal peptide" evidence="3">
    <location>
        <begin position="1"/>
        <end position="17"/>
    </location>
</feature>
<feature type="compositionally biased region" description="Basic and acidic residues" evidence="2">
    <location>
        <begin position="315"/>
        <end position="329"/>
    </location>
</feature>
<feature type="compositionally biased region" description="Basic and acidic residues" evidence="2">
    <location>
        <begin position="340"/>
        <end position="353"/>
    </location>
</feature>
<feature type="region of interest" description="Disordered" evidence="2">
    <location>
        <begin position="404"/>
        <end position="458"/>
    </location>
</feature>
<feature type="coiled-coil region" evidence="1">
    <location>
        <begin position="57"/>
        <end position="84"/>
    </location>
</feature>
<feature type="chain" id="PRO_5008771744" evidence="3">
    <location>
        <begin position="18"/>
        <end position="458"/>
    </location>
</feature>
<protein>
    <submittedName>
        <fullName evidence="4 5">Uncharacterized protein</fullName>
    </submittedName>
</protein>
<dbReference type="RefSeq" id="XP_005837491.1">
    <property type="nucleotide sequence ID" value="XM_005837434.1"/>
</dbReference>
<dbReference type="AlphaFoldDB" id="L1JPJ3"/>
<proteinExistence type="predicted"/>
<keyword evidence="1" id="KW-0175">Coiled coil</keyword>
<name>L1JPJ3_GUITC</name>
<dbReference type="Proteomes" id="UP000011087">
    <property type="component" value="Unassembled WGS sequence"/>
</dbReference>
<feature type="compositionally biased region" description="Basic and acidic residues" evidence="2">
    <location>
        <begin position="449"/>
        <end position="458"/>
    </location>
</feature>
<dbReference type="EMBL" id="JH992978">
    <property type="protein sequence ID" value="EKX50511.1"/>
    <property type="molecule type" value="Genomic_DNA"/>
</dbReference>
<dbReference type="GeneID" id="17307223"/>